<name>A0ABW4N0W4_9CAUL</name>
<evidence type="ECO:0000256" key="2">
    <source>
        <dbReference type="SAM" id="MobiDB-lite"/>
    </source>
</evidence>
<feature type="compositionally biased region" description="Basic and acidic residues" evidence="2">
    <location>
        <begin position="241"/>
        <end position="255"/>
    </location>
</feature>
<dbReference type="Pfam" id="PF04012">
    <property type="entry name" value="PspA_IM30"/>
    <property type="match status" value="1"/>
</dbReference>
<evidence type="ECO:0000256" key="1">
    <source>
        <dbReference type="ARBA" id="ARBA00043985"/>
    </source>
</evidence>
<evidence type="ECO:0000313" key="3">
    <source>
        <dbReference type="EMBL" id="MFD1783676.1"/>
    </source>
</evidence>
<reference evidence="4" key="1">
    <citation type="journal article" date="2019" name="Int. J. Syst. Evol. Microbiol.">
        <title>The Global Catalogue of Microorganisms (GCM) 10K type strain sequencing project: providing services to taxonomists for standard genome sequencing and annotation.</title>
        <authorList>
            <consortium name="The Broad Institute Genomics Platform"/>
            <consortium name="The Broad Institute Genome Sequencing Center for Infectious Disease"/>
            <person name="Wu L."/>
            <person name="Ma J."/>
        </authorList>
    </citation>
    <scope>NUCLEOTIDE SEQUENCE [LARGE SCALE GENOMIC DNA]</scope>
    <source>
        <strain evidence="4">DFY28</strain>
    </source>
</reference>
<dbReference type="InterPro" id="IPR007157">
    <property type="entry name" value="PspA_VIPP1"/>
</dbReference>
<dbReference type="PANTHER" id="PTHR31088:SF9">
    <property type="entry name" value="PHAGE SHOCK PROTEIN A"/>
    <property type="match status" value="1"/>
</dbReference>
<gene>
    <name evidence="3" type="ORF">ACFSC0_09750</name>
</gene>
<dbReference type="EMBL" id="JBHUEY010000001">
    <property type="protein sequence ID" value="MFD1783676.1"/>
    <property type="molecule type" value="Genomic_DNA"/>
</dbReference>
<evidence type="ECO:0000313" key="4">
    <source>
        <dbReference type="Proteomes" id="UP001597237"/>
    </source>
</evidence>
<dbReference type="Proteomes" id="UP001597237">
    <property type="component" value="Unassembled WGS sequence"/>
</dbReference>
<comment type="caution">
    <text evidence="3">The sequence shown here is derived from an EMBL/GenBank/DDBJ whole genome shotgun (WGS) entry which is preliminary data.</text>
</comment>
<dbReference type="PANTHER" id="PTHR31088">
    <property type="entry name" value="MEMBRANE-ASSOCIATED PROTEIN VIPP1, CHLOROPLASTIC"/>
    <property type="match status" value="1"/>
</dbReference>
<sequence length="255" mass="27840">MSIWSKLSALFRGTAHEGAMAVVDANALRILDQEIRDADTAQAKARDDLAALVARRRMLETEAKNFADQARKYEASARAALAKGDEALAREVAQRIADLERDATQKATQVAEMRTAEEKLRQIIATTDTKIEALRREIEVVKVNESVQKAQAAVVSRSGSAGATLGSAADSLKRIKERQAVRDEQFRAAGELEDRRTGADLDRKLQEAGILPGHVGADDILARLKAPEQPAPMQLEAPRLQIEDLAKEPSRRGEG</sequence>
<comment type="similarity">
    <text evidence="1">Belongs to the PspA/Vipp/IM30 family.</text>
</comment>
<accession>A0ABW4N0W4</accession>
<protein>
    <submittedName>
        <fullName evidence="3">PspA/IM30 family protein</fullName>
    </submittedName>
</protein>
<dbReference type="RefSeq" id="WP_377283132.1">
    <property type="nucleotide sequence ID" value="NZ_JBHRSI010000008.1"/>
</dbReference>
<organism evidence="3 4">
    <name type="scientific">Phenylobacterium terrae</name>
    <dbReference type="NCBI Taxonomy" id="2665495"/>
    <lineage>
        <taxon>Bacteria</taxon>
        <taxon>Pseudomonadati</taxon>
        <taxon>Pseudomonadota</taxon>
        <taxon>Alphaproteobacteria</taxon>
        <taxon>Caulobacterales</taxon>
        <taxon>Caulobacteraceae</taxon>
        <taxon>Phenylobacterium</taxon>
    </lineage>
</organism>
<feature type="region of interest" description="Disordered" evidence="2">
    <location>
        <begin position="226"/>
        <end position="255"/>
    </location>
</feature>
<proteinExistence type="inferred from homology"/>
<keyword evidence="4" id="KW-1185">Reference proteome</keyword>